<evidence type="ECO:0000313" key="2">
    <source>
        <dbReference type="EMBL" id="PIT92881.1"/>
    </source>
</evidence>
<name>A0A2M6WJB6_9BACT</name>
<proteinExistence type="predicted"/>
<dbReference type="AlphaFoldDB" id="A0A2M6WJB6"/>
<dbReference type="InterPro" id="IPR036249">
    <property type="entry name" value="Thioredoxin-like_sf"/>
</dbReference>
<comment type="caution">
    <text evidence="2">The sequence shown here is derived from an EMBL/GenBank/DDBJ whole genome shotgun (WGS) entry which is preliminary data.</text>
</comment>
<dbReference type="Proteomes" id="UP000228635">
    <property type="component" value="Unassembled WGS sequence"/>
</dbReference>
<dbReference type="CDD" id="cd02947">
    <property type="entry name" value="TRX_family"/>
    <property type="match status" value="1"/>
</dbReference>
<evidence type="ECO:0000313" key="3">
    <source>
        <dbReference type="Proteomes" id="UP000228635"/>
    </source>
</evidence>
<organism evidence="2 3">
    <name type="scientific">Candidatus Harrisonbacteria bacterium CG10_big_fil_rev_8_21_14_0_10_42_17</name>
    <dbReference type="NCBI Taxonomy" id="1974584"/>
    <lineage>
        <taxon>Bacteria</taxon>
        <taxon>Candidatus Harrisoniibacteriota</taxon>
    </lineage>
</organism>
<gene>
    <name evidence="2" type="ORF">COU08_00030</name>
</gene>
<protein>
    <recommendedName>
        <fullName evidence="1">Thioredoxin domain-containing protein</fullName>
    </recommendedName>
</protein>
<sequence>MLLEFYGETCPHCIKMKPLVEQLNKEESVEVQQFEVWNSEENAEKMKEYDKGLCGGVPFFINTETGKHICGSVSYDELKKWAGISS</sequence>
<dbReference type="SUPFAM" id="SSF52833">
    <property type="entry name" value="Thioredoxin-like"/>
    <property type="match status" value="1"/>
</dbReference>
<reference evidence="3" key="1">
    <citation type="submission" date="2017-09" db="EMBL/GenBank/DDBJ databases">
        <title>Depth-based differentiation of microbial function through sediment-hosted aquifers and enrichment of novel symbionts in the deep terrestrial subsurface.</title>
        <authorList>
            <person name="Probst A.J."/>
            <person name="Ladd B."/>
            <person name="Jarett J.K."/>
            <person name="Geller-Mcgrath D.E."/>
            <person name="Sieber C.M.K."/>
            <person name="Emerson J.B."/>
            <person name="Anantharaman K."/>
            <person name="Thomas B.C."/>
            <person name="Malmstrom R."/>
            <person name="Stieglmeier M."/>
            <person name="Klingl A."/>
            <person name="Woyke T."/>
            <person name="Ryan C.M."/>
            <person name="Banfield J.F."/>
        </authorList>
    </citation>
    <scope>NUCLEOTIDE SEQUENCE [LARGE SCALE GENOMIC DNA]</scope>
</reference>
<dbReference type="Gene3D" id="3.40.30.10">
    <property type="entry name" value="Glutaredoxin"/>
    <property type="match status" value="1"/>
</dbReference>
<dbReference type="EMBL" id="PFBA01000001">
    <property type="protein sequence ID" value="PIT92881.1"/>
    <property type="molecule type" value="Genomic_DNA"/>
</dbReference>
<evidence type="ECO:0000259" key="1">
    <source>
        <dbReference type="Pfam" id="PF00085"/>
    </source>
</evidence>
<dbReference type="InterPro" id="IPR013766">
    <property type="entry name" value="Thioredoxin_domain"/>
</dbReference>
<accession>A0A2M6WJB6</accession>
<feature type="domain" description="Thioredoxin" evidence="1">
    <location>
        <begin position="1"/>
        <end position="81"/>
    </location>
</feature>
<dbReference type="Pfam" id="PF00085">
    <property type="entry name" value="Thioredoxin"/>
    <property type="match status" value="1"/>
</dbReference>